<dbReference type="Pfam" id="PF13263">
    <property type="entry name" value="PHP_C"/>
    <property type="match status" value="1"/>
</dbReference>
<sequence length="244" mass="27594">MHVKCLDERVVARAKRRGIDVLVYAPHFTRLPTIRARAERFSDDELLVVPARELFTGPWSDRKHLLAIGLTDPIPDFITIEGALAECRRQEAAVLVPHPALLNVSLGRVEIEAFEDELHGVETYNGKCFPCQNRRAADIAANFEKPEFGSSYAHLRGNVGEAWTAFDRRIDTEADLTTALRGGTSRTVEHRPGLRHRLRTLAEFSHLGYENTWGKIDRLLLSGTEPTHPRQLVYEGRFDDVAVY</sequence>
<dbReference type="OrthoDB" id="190669at2157"/>
<name>A0A0W1RB62_9EURY</name>
<dbReference type="SUPFAM" id="SSF89550">
    <property type="entry name" value="PHP domain-like"/>
    <property type="match status" value="1"/>
</dbReference>
<dbReference type="Proteomes" id="UP000054387">
    <property type="component" value="Unassembled WGS sequence"/>
</dbReference>
<dbReference type="AlphaFoldDB" id="A0A0W1RB62"/>
<dbReference type="Gene3D" id="3.20.20.140">
    <property type="entry name" value="Metal-dependent hydrolases"/>
    <property type="match status" value="1"/>
</dbReference>
<dbReference type="STRING" id="1514971.AUR64_08870"/>
<dbReference type="RefSeq" id="WP_058581826.1">
    <property type="nucleotide sequence ID" value="NZ_LOPU01000018.1"/>
</dbReference>
<evidence type="ECO:0000313" key="1">
    <source>
        <dbReference type="EMBL" id="KTG10474.1"/>
    </source>
</evidence>
<accession>A0A0W1RB62</accession>
<proteinExistence type="predicted"/>
<protein>
    <submittedName>
        <fullName evidence="1">Metal-dependent phosphoesterase</fullName>
    </submittedName>
</protein>
<reference evidence="1 2" key="1">
    <citation type="submission" date="2015-12" db="EMBL/GenBank/DDBJ databases">
        <title>Haloprofundus marisrubri gen. nov., sp. nov., an extremely halophilic archaeon isolated from the Discovery deep brine-seawater interface in the Red Sea.</title>
        <authorList>
            <person name="Zhang G."/>
            <person name="Stingl U."/>
            <person name="Rashid M."/>
        </authorList>
    </citation>
    <scope>NUCLEOTIDE SEQUENCE [LARGE SCALE GENOMIC DNA]</scope>
    <source>
        <strain evidence="1 2">SB9</strain>
    </source>
</reference>
<dbReference type="EMBL" id="LOPU01000018">
    <property type="protein sequence ID" value="KTG10474.1"/>
    <property type="molecule type" value="Genomic_DNA"/>
</dbReference>
<evidence type="ECO:0000313" key="2">
    <source>
        <dbReference type="Proteomes" id="UP000054387"/>
    </source>
</evidence>
<organism evidence="1 2">
    <name type="scientific">Haloprofundus marisrubri</name>
    <dbReference type="NCBI Taxonomy" id="1514971"/>
    <lineage>
        <taxon>Archaea</taxon>
        <taxon>Methanobacteriati</taxon>
        <taxon>Methanobacteriota</taxon>
        <taxon>Stenosarchaea group</taxon>
        <taxon>Halobacteria</taxon>
        <taxon>Halobacteriales</taxon>
        <taxon>Haloferacaceae</taxon>
        <taxon>Haloprofundus</taxon>
    </lineage>
</organism>
<keyword evidence="2" id="KW-1185">Reference proteome</keyword>
<dbReference type="InterPro" id="IPR016195">
    <property type="entry name" value="Pol/histidinol_Pase-like"/>
</dbReference>
<gene>
    <name evidence="1" type="ORF">AUR64_08870</name>
</gene>
<comment type="caution">
    <text evidence="1">The sequence shown here is derived from an EMBL/GenBank/DDBJ whole genome shotgun (WGS) entry which is preliminary data.</text>
</comment>